<dbReference type="InterPro" id="IPR018181">
    <property type="entry name" value="Heat_shock_70_CS"/>
</dbReference>
<evidence type="ECO:0000313" key="8">
    <source>
        <dbReference type="Proteomes" id="UP000479710"/>
    </source>
</evidence>
<dbReference type="NCBIfam" id="NF001413">
    <property type="entry name" value="PRK00290.1"/>
    <property type="match status" value="1"/>
</dbReference>
<dbReference type="InterPro" id="IPR029047">
    <property type="entry name" value="HSP70_peptide-bd_sf"/>
</dbReference>
<gene>
    <name evidence="7" type="ORF">E2562_016456</name>
</gene>
<dbReference type="GO" id="GO:0005737">
    <property type="term" value="C:cytoplasm"/>
    <property type="evidence" value="ECO:0007669"/>
    <property type="project" value="UniProtKB-ARBA"/>
</dbReference>
<dbReference type="Proteomes" id="UP000479710">
    <property type="component" value="Unassembled WGS sequence"/>
</dbReference>
<dbReference type="PROSITE" id="PS00297">
    <property type="entry name" value="HSP70_1"/>
    <property type="match status" value="1"/>
</dbReference>
<dbReference type="Pfam" id="PF00012">
    <property type="entry name" value="HSP70"/>
    <property type="match status" value="1"/>
</dbReference>
<name>A0A6G1EX30_9ORYZ</name>
<dbReference type="EMBL" id="SPHZ02000002">
    <property type="protein sequence ID" value="KAF0929228.1"/>
    <property type="molecule type" value="Genomic_DNA"/>
</dbReference>
<keyword evidence="3 4" id="KW-0067">ATP-binding</keyword>
<dbReference type="Gene3D" id="3.90.640.10">
    <property type="entry name" value="Actin, Chain A, domain 4"/>
    <property type="match status" value="1"/>
</dbReference>
<dbReference type="FunFam" id="3.30.420.40:FF:000020">
    <property type="entry name" value="Chaperone protein HscA homolog"/>
    <property type="match status" value="1"/>
</dbReference>
<accession>A0A6G1EX30</accession>
<dbReference type="GO" id="GO:0140662">
    <property type="term" value="F:ATP-dependent protein folding chaperone"/>
    <property type="evidence" value="ECO:0007669"/>
    <property type="project" value="InterPro"/>
</dbReference>
<dbReference type="PRINTS" id="PR00301">
    <property type="entry name" value="HEATSHOCK70"/>
</dbReference>
<dbReference type="SUPFAM" id="SSF53067">
    <property type="entry name" value="Actin-like ATPase domain"/>
    <property type="match status" value="2"/>
</dbReference>
<feature type="region of interest" description="Disordered" evidence="6">
    <location>
        <begin position="642"/>
        <end position="680"/>
    </location>
</feature>
<keyword evidence="2" id="KW-0256">Endoplasmic reticulum</keyword>
<evidence type="ECO:0000256" key="1">
    <source>
        <dbReference type="ARBA" id="ARBA00022741"/>
    </source>
</evidence>
<dbReference type="NCBIfam" id="TIGR02350">
    <property type="entry name" value="prok_dnaK"/>
    <property type="match status" value="1"/>
</dbReference>
<dbReference type="FunFam" id="2.60.34.10:FF:000014">
    <property type="entry name" value="Chaperone protein DnaK HSP70"/>
    <property type="match status" value="1"/>
</dbReference>
<dbReference type="FunFam" id="3.30.30.30:FF:000003">
    <property type="entry name" value="Heat shock protein 9"/>
    <property type="match status" value="1"/>
</dbReference>
<reference evidence="7 8" key="1">
    <citation type="submission" date="2019-11" db="EMBL/GenBank/DDBJ databases">
        <title>Whole genome sequence of Oryza granulata.</title>
        <authorList>
            <person name="Li W."/>
        </authorList>
    </citation>
    <scope>NUCLEOTIDE SEQUENCE [LARGE SCALE GENOMIC DNA]</scope>
    <source>
        <strain evidence="8">cv. Menghai</strain>
        <tissue evidence="7">Leaf</tissue>
    </source>
</reference>
<dbReference type="PROSITE" id="PS01036">
    <property type="entry name" value="HSP70_3"/>
    <property type="match status" value="1"/>
</dbReference>
<organism evidence="7 8">
    <name type="scientific">Oryza meyeriana var. granulata</name>
    <dbReference type="NCBI Taxonomy" id="110450"/>
    <lineage>
        <taxon>Eukaryota</taxon>
        <taxon>Viridiplantae</taxon>
        <taxon>Streptophyta</taxon>
        <taxon>Embryophyta</taxon>
        <taxon>Tracheophyta</taxon>
        <taxon>Spermatophyta</taxon>
        <taxon>Magnoliopsida</taxon>
        <taxon>Liliopsida</taxon>
        <taxon>Poales</taxon>
        <taxon>Poaceae</taxon>
        <taxon>BOP clade</taxon>
        <taxon>Oryzoideae</taxon>
        <taxon>Oryzeae</taxon>
        <taxon>Oryzinae</taxon>
        <taxon>Oryza</taxon>
        <taxon>Oryza meyeriana</taxon>
    </lineage>
</organism>
<keyword evidence="1 4" id="KW-0547">Nucleotide-binding</keyword>
<evidence type="ECO:0000256" key="6">
    <source>
        <dbReference type="SAM" id="MobiDB-lite"/>
    </source>
</evidence>
<dbReference type="Gene3D" id="1.20.1270.10">
    <property type="match status" value="1"/>
</dbReference>
<dbReference type="FunFam" id="1.20.1270.10:FF:000001">
    <property type="entry name" value="Molecular chaperone DnaK"/>
    <property type="match status" value="1"/>
</dbReference>
<dbReference type="SUPFAM" id="SSF100934">
    <property type="entry name" value="Heat shock protein 70kD (HSP70), C-terminal subdomain"/>
    <property type="match status" value="1"/>
</dbReference>
<keyword evidence="8" id="KW-1185">Reference proteome</keyword>
<evidence type="ECO:0000256" key="5">
    <source>
        <dbReference type="SAM" id="Coils"/>
    </source>
</evidence>
<keyword evidence="5" id="KW-0175">Coiled coil</keyword>
<evidence type="ECO:0000256" key="4">
    <source>
        <dbReference type="RuleBase" id="RU003322"/>
    </source>
</evidence>
<dbReference type="OrthoDB" id="2401965at2759"/>
<comment type="similarity">
    <text evidence="4">Belongs to the heat shock protein 70 family.</text>
</comment>
<feature type="coiled-coil region" evidence="5">
    <location>
        <begin position="299"/>
        <end position="326"/>
    </location>
</feature>
<dbReference type="FunFam" id="3.90.640.10:FF:000003">
    <property type="entry name" value="Molecular chaperone DnaK"/>
    <property type="match status" value="1"/>
</dbReference>
<dbReference type="GO" id="GO:0005524">
    <property type="term" value="F:ATP binding"/>
    <property type="evidence" value="ECO:0007669"/>
    <property type="project" value="UniProtKB-KW"/>
</dbReference>
<dbReference type="GO" id="GO:0009408">
    <property type="term" value="P:response to heat"/>
    <property type="evidence" value="ECO:0007669"/>
    <property type="project" value="UniProtKB-ARBA"/>
</dbReference>
<dbReference type="PROSITE" id="PS00329">
    <property type="entry name" value="HSP70_2"/>
    <property type="match status" value="1"/>
</dbReference>
<proteinExistence type="inferred from homology"/>
<dbReference type="CDD" id="cd11733">
    <property type="entry name" value="ASKHA_NBD_HSP70_HSPA9"/>
    <property type="match status" value="1"/>
</dbReference>
<evidence type="ECO:0000313" key="7">
    <source>
        <dbReference type="EMBL" id="KAF0929228.1"/>
    </source>
</evidence>
<dbReference type="InterPro" id="IPR029048">
    <property type="entry name" value="HSP70_C_sf"/>
</dbReference>
<dbReference type="InterPro" id="IPR013126">
    <property type="entry name" value="Hsp_70_fam"/>
</dbReference>
<dbReference type="InterPro" id="IPR043129">
    <property type="entry name" value="ATPase_NBD"/>
</dbReference>
<dbReference type="FunFam" id="3.30.420.40:FF:000004">
    <property type="entry name" value="Molecular chaperone DnaK"/>
    <property type="match status" value="1"/>
</dbReference>
<comment type="caution">
    <text evidence="7">The sequence shown here is derived from an EMBL/GenBank/DDBJ whole genome shotgun (WGS) entry which is preliminary data.</text>
</comment>
<dbReference type="AlphaFoldDB" id="A0A6G1EX30"/>
<protein>
    <submittedName>
        <fullName evidence="7">Uncharacterized protein</fullName>
    </submittedName>
</protein>
<dbReference type="GO" id="GO:0051082">
    <property type="term" value="F:unfolded protein binding"/>
    <property type="evidence" value="ECO:0007669"/>
    <property type="project" value="InterPro"/>
</dbReference>
<dbReference type="PANTHER" id="PTHR19375">
    <property type="entry name" value="HEAT SHOCK PROTEIN 70KDA"/>
    <property type="match status" value="1"/>
</dbReference>
<dbReference type="InterPro" id="IPR012725">
    <property type="entry name" value="Chaperone_DnaK"/>
</dbReference>
<sequence length="680" mass="72722">MAIGSLIASRLARSTGHALASAVSQAPRAHRAAAPPLLSRLGAVARAFSSKPAAADVIGIDLGTTNSCVSVMEGKTPRVIENAEGARTTPSIVAKNQNGDLLVGITASRQAVTNAQNTIRGSKRLIGRTFDDPQTQKEMKMVPYKIVRGPNGDAWVEMGGQQYSPSQIGAFVLTKMKETAEAFLGKTVSKAVITVPAYFNDAQRQATKDAGRIAGLEVMRIINEPTAAALSYGMNNKEGLIAVFDLGGGTFDVSILEISNGVFEVKATNGDTFLGGEDFDGALLDYLVSEFKKSDNIDLSKDKLALQRLREAAEKAKVELSSTMQTEINLPFITADATGAKHFNITLTRSKFESLVQSLIERTRIPCVNCLKDAGISAKEIDEVLLVGGMTRVPKVQDVVSQIFNKAPSKGVNPDEAVAMGAAIQGGILRGDVKELLLLDVTPLSLGIETLGGIFTRLINRNTTIQTKKSQIFSTAADNQTQVGIKVLQGEREMATDNKLLGEFQLEGIPPAPRGMPQIEVTFDIDANGIVKVSAKDKSTGKEQEITIKSSGGLSEDDIEKMVKEAELHAQKDQERKSLIDLKNSADTTIYSIEKSVSEYKDKVPAEVTKEIESAVSDLRAAMAEDDLEKIKQKLEAADKAVSKIGEHMQKGGGSSGDSSNSGGDQTSEAEYQDAKEAKM</sequence>
<evidence type="ECO:0000256" key="3">
    <source>
        <dbReference type="ARBA" id="ARBA00022840"/>
    </source>
</evidence>
<evidence type="ECO:0000256" key="2">
    <source>
        <dbReference type="ARBA" id="ARBA00022824"/>
    </source>
</evidence>
<dbReference type="Gene3D" id="3.30.420.40">
    <property type="match status" value="2"/>
</dbReference>
<dbReference type="HAMAP" id="MF_00332">
    <property type="entry name" value="DnaK"/>
    <property type="match status" value="1"/>
</dbReference>
<dbReference type="Gene3D" id="2.60.34.10">
    <property type="entry name" value="Substrate Binding Domain Of DNAk, Chain A, domain 1"/>
    <property type="match status" value="1"/>
</dbReference>
<dbReference type="SUPFAM" id="SSF100920">
    <property type="entry name" value="Heat shock protein 70kD (HSP70), peptide-binding domain"/>
    <property type="match status" value="1"/>
</dbReference>